<evidence type="ECO:0000256" key="1">
    <source>
        <dbReference type="SAM" id="MobiDB-lite"/>
    </source>
</evidence>
<evidence type="ECO:0000313" key="5">
    <source>
        <dbReference type="Proteomes" id="UP000630445"/>
    </source>
</evidence>
<reference evidence="4" key="1">
    <citation type="submission" date="2020-06" db="EMBL/GenBank/DDBJ databases">
        <title>Draft genome sequences of strains closely related to Aspergillus parafelis and Aspergillus hiratsukae.</title>
        <authorList>
            <person name="Dos Santos R.A.C."/>
            <person name="Rivero-Menendez O."/>
            <person name="Steenwyk J.L."/>
            <person name="Mead M.E."/>
            <person name="Goldman G.H."/>
            <person name="Alastruey-Izquierdo A."/>
            <person name="Rokas A."/>
        </authorList>
    </citation>
    <scope>NUCLEOTIDE SEQUENCE</scope>
    <source>
        <strain evidence="4">CNM-CM5793</strain>
    </source>
</reference>
<feature type="compositionally biased region" description="Low complexity" evidence="1">
    <location>
        <begin position="183"/>
        <end position="211"/>
    </location>
</feature>
<dbReference type="Proteomes" id="UP000630445">
    <property type="component" value="Unassembled WGS sequence"/>
</dbReference>
<keyword evidence="2" id="KW-1133">Transmembrane helix</keyword>
<proteinExistence type="predicted"/>
<organism evidence="4 5">
    <name type="scientific">Aspergillus hiratsukae</name>
    <dbReference type="NCBI Taxonomy" id="1194566"/>
    <lineage>
        <taxon>Eukaryota</taxon>
        <taxon>Fungi</taxon>
        <taxon>Dikarya</taxon>
        <taxon>Ascomycota</taxon>
        <taxon>Pezizomycotina</taxon>
        <taxon>Eurotiomycetes</taxon>
        <taxon>Eurotiomycetidae</taxon>
        <taxon>Eurotiales</taxon>
        <taxon>Aspergillaceae</taxon>
        <taxon>Aspergillus</taxon>
        <taxon>Aspergillus subgen. Fumigati</taxon>
    </lineage>
</organism>
<feature type="compositionally biased region" description="Low complexity" evidence="1">
    <location>
        <begin position="139"/>
        <end position="167"/>
    </location>
</feature>
<feature type="signal peptide" evidence="3">
    <location>
        <begin position="1"/>
        <end position="28"/>
    </location>
</feature>
<feature type="transmembrane region" description="Helical" evidence="2">
    <location>
        <begin position="227"/>
        <end position="250"/>
    </location>
</feature>
<dbReference type="InterPro" id="IPR052982">
    <property type="entry name" value="SRP1/TIP1-like"/>
</dbReference>
<name>A0A8H6UBL3_9EURO</name>
<evidence type="ECO:0000256" key="3">
    <source>
        <dbReference type="SAM" id="SignalP"/>
    </source>
</evidence>
<keyword evidence="2" id="KW-0472">Membrane</keyword>
<dbReference type="PANTHER" id="PTHR40633:SF1">
    <property type="entry name" value="GPI ANCHORED SERINE-THREONINE RICH PROTEIN (AFU_ORTHOLOGUE AFUA_1G03630)"/>
    <property type="match status" value="1"/>
</dbReference>
<keyword evidence="5" id="KW-1185">Reference proteome</keyword>
<evidence type="ECO:0000256" key="2">
    <source>
        <dbReference type="SAM" id="Phobius"/>
    </source>
</evidence>
<evidence type="ECO:0008006" key="6">
    <source>
        <dbReference type="Google" id="ProtNLM"/>
    </source>
</evidence>
<keyword evidence="2" id="KW-0812">Transmembrane</keyword>
<keyword evidence="3" id="KW-0732">Signal</keyword>
<dbReference type="AlphaFoldDB" id="A0A8H6UBL3"/>
<dbReference type="EMBL" id="JACBAD010002085">
    <property type="protein sequence ID" value="KAF7117658.1"/>
    <property type="molecule type" value="Genomic_DNA"/>
</dbReference>
<protein>
    <recommendedName>
        <fullName evidence="6">Mid2 domain-containing protein</fullName>
    </recommendedName>
</protein>
<accession>A0A8H6UBL3</accession>
<gene>
    <name evidence="4" type="ORF">CNMCM5793_006781</name>
</gene>
<feature type="region of interest" description="Disordered" evidence="1">
    <location>
        <begin position="183"/>
        <end position="223"/>
    </location>
</feature>
<evidence type="ECO:0000313" key="4">
    <source>
        <dbReference type="EMBL" id="KAF7117658.1"/>
    </source>
</evidence>
<dbReference type="OrthoDB" id="5390143at2759"/>
<feature type="region of interest" description="Disordered" evidence="1">
    <location>
        <begin position="137"/>
        <end position="167"/>
    </location>
</feature>
<sequence length="306" mass="32820">MLRPAPSAGDMLQLISVLFVFLFSLAAAEPGIFYNPPTGGPIHDYTENPVYELGQTVQLRWATSLQWFSIVLWQNDNSNYEWIQTNLTGVTTYDWIVSTNRDLNDGIVFFFQIRDATDITNRDRLFASHYFNITKDDTTTTNTHSTSSSSTTTTSSTSASSSTSTTMTTPTVLLAASVPLTTSGPAPTAPASSTASSTAGTGSSTAADSSSQPDNTQSSGLSSQTKLGIGVGVGLGCALFIALGFIGYLLRRSKKASKPPRYDPMYYPSNPGGFAKPQIHQQVPVEVEGDRGIEVPAEVVRYELPS</sequence>
<feature type="compositionally biased region" description="Polar residues" evidence="1">
    <location>
        <begin position="212"/>
        <end position="223"/>
    </location>
</feature>
<dbReference type="PANTHER" id="PTHR40633">
    <property type="entry name" value="MATRIX PROTEIN, PUTATIVE (AFU_ORTHOLOGUE AFUA_8G05410)-RELATED"/>
    <property type="match status" value="1"/>
</dbReference>
<feature type="chain" id="PRO_5034592482" description="Mid2 domain-containing protein" evidence="3">
    <location>
        <begin position="29"/>
        <end position="306"/>
    </location>
</feature>
<comment type="caution">
    <text evidence="4">The sequence shown here is derived from an EMBL/GenBank/DDBJ whole genome shotgun (WGS) entry which is preliminary data.</text>
</comment>